<sequence length="237" mass="27808">MIPKHDLKILPSSLRPAYLPVISDIIKYREAVVNTLKTWTMEIVGVDWNITNEDLVAVDLKVEQVSRTSYRFSGTIDMRYEFTEDSLTEIIAYRSATGNANSYQLLPYRILKTQIHDFLDQYYEGFLKEFETCSNYPVIETKARDYKFQQLHRFNKCTFTTDPLPNYLPEGYYKAVVQFSGETDWSITCIAHVESIRLCQQLPYRISKTQVHDEYYKGFSTKKNSKLALIFLTLRIR</sequence>
<name>A0A1A9W1C0_9MUSC</name>
<evidence type="ECO:0000313" key="1">
    <source>
        <dbReference type="EnsemblMetazoa" id="GBRI002712-PA"/>
    </source>
</evidence>
<organism evidence="1 2">
    <name type="scientific">Glossina brevipalpis</name>
    <dbReference type="NCBI Taxonomy" id="37001"/>
    <lineage>
        <taxon>Eukaryota</taxon>
        <taxon>Metazoa</taxon>
        <taxon>Ecdysozoa</taxon>
        <taxon>Arthropoda</taxon>
        <taxon>Hexapoda</taxon>
        <taxon>Insecta</taxon>
        <taxon>Pterygota</taxon>
        <taxon>Neoptera</taxon>
        <taxon>Endopterygota</taxon>
        <taxon>Diptera</taxon>
        <taxon>Brachycera</taxon>
        <taxon>Muscomorpha</taxon>
        <taxon>Hippoboscoidea</taxon>
        <taxon>Glossinidae</taxon>
        <taxon>Glossina</taxon>
    </lineage>
</organism>
<keyword evidence="2" id="KW-1185">Reference proteome</keyword>
<dbReference type="Proteomes" id="UP000091820">
    <property type="component" value="Unassembled WGS sequence"/>
</dbReference>
<accession>A0A1A9W1C0</accession>
<dbReference type="VEuPathDB" id="VectorBase:GBRI002712"/>
<reference evidence="2" key="1">
    <citation type="submission" date="2014-03" db="EMBL/GenBank/DDBJ databases">
        <authorList>
            <person name="Aksoy S."/>
            <person name="Warren W."/>
            <person name="Wilson R.K."/>
        </authorList>
    </citation>
    <scope>NUCLEOTIDE SEQUENCE [LARGE SCALE GENOMIC DNA]</scope>
    <source>
        <strain evidence="2">IAEA</strain>
    </source>
</reference>
<protein>
    <submittedName>
        <fullName evidence="1">Uncharacterized protein</fullName>
    </submittedName>
</protein>
<proteinExistence type="predicted"/>
<dbReference type="PANTHER" id="PTHR21112">
    <property type="entry name" value="CHEMOSENSORY PROTEIN A 29A-RELATED"/>
    <property type="match status" value="1"/>
</dbReference>
<dbReference type="EnsemblMetazoa" id="GBRI002712-RA">
    <property type="protein sequence ID" value="GBRI002712-PA"/>
    <property type="gene ID" value="GBRI002712"/>
</dbReference>
<dbReference type="PANTHER" id="PTHR21112:SF0">
    <property type="entry name" value="CHEMOSENSORY PROTEIN A 29A-RELATED"/>
    <property type="match status" value="1"/>
</dbReference>
<evidence type="ECO:0000313" key="2">
    <source>
        <dbReference type="Proteomes" id="UP000091820"/>
    </source>
</evidence>
<dbReference type="AlphaFoldDB" id="A0A1A9W1C0"/>
<reference evidence="1" key="2">
    <citation type="submission" date="2020-05" db="UniProtKB">
        <authorList>
            <consortium name="EnsemblMetazoa"/>
        </authorList>
    </citation>
    <scope>IDENTIFICATION</scope>
    <source>
        <strain evidence="1">IAEA</strain>
    </source>
</reference>